<dbReference type="AlphaFoldDB" id="A0A365PKH6"/>
<dbReference type="RefSeq" id="WP_112987401.1">
    <property type="nucleotide sequence ID" value="NZ_CP131470.1"/>
</dbReference>
<dbReference type="PANTHER" id="PTHR11236:SF50">
    <property type="entry name" value="AMINODEOXYCHORISMATE SYNTHASE COMPONENT 1"/>
    <property type="match status" value="1"/>
</dbReference>
<dbReference type="GO" id="GO:0046820">
    <property type="term" value="F:4-amino-4-deoxychorismate synthase activity"/>
    <property type="evidence" value="ECO:0007669"/>
    <property type="project" value="UniProtKB-EC"/>
</dbReference>
<dbReference type="NCBIfam" id="TIGR00553">
    <property type="entry name" value="pabB"/>
    <property type="match status" value="1"/>
</dbReference>
<proteinExistence type="predicted"/>
<accession>A0A365PKH6</accession>
<dbReference type="Proteomes" id="UP000253688">
    <property type="component" value="Unassembled WGS sequence"/>
</dbReference>
<comment type="caution">
    <text evidence="2">The sequence shown here is derived from an EMBL/GenBank/DDBJ whole genome shotgun (WGS) entry which is preliminary data.</text>
</comment>
<dbReference type="InterPro" id="IPR019999">
    <property type="entry name" value="Anth_synth_I-like"/>
</dbReference>
<reference evidence="2 3" key="1">
    <citation type="submission" date="2018-04" db="EMBL/GenBank/DDBJ databases">
        <title>Acinetobacter junii Genome sequencing and assembly.</title>
        <authorList>
            <person name="Su J."/>
            <person name="Rensing C."/>
            <person name="Mazhar H.S."/>
        </authorList>
    </citation>
    <scope>NUCLEOTIDE SEQUENCE [LARGE SCALE GENOMIC DNA]</scope>
    <source>
        <strain evidence="2 3">SC22</strain>
    </source>
</reference>
<gene>
    <name evidence="2" type="primary">pabB</name>
    <name evidence="2" type="ORF">DC346_06290</name>
</gene>
<dbReference type="EC" id="2.6.1.85" evidence="2"/>
<dbReference type="PRINTS" id="PR00095">
    <property type="entry name" value="ANTSNTHASEI"/>
</dbReference>
<keyword evidence="2" id="KW-0808">Transferase</keyword>
<organism evidence="2 3">
    <name type="scientific">Acinetobacter junii</name>
    <dbReference type="NCBI Taxonomy" id="40215"/>
    <lineage>
        <taxon>Bacteria</taxon>
        <taxon>Pseudomonadati</taxon>
        <taxon>Pseudomonadota</taxon>
        <taxon>Gammaproteobacteria</taxon>
        <taxon>Moraxellales</taxon>
        <taxon>Moraxellaceae</taxon>
        <taxon>Acinetobacter</taxon>
    </lineage>
</organism>
<dbReference type="InterPro" id="IPR005801">
    <property type="entry name" value="ADC_synthase"/>
</dbReference>
<evidence type="ECO:0000313" key="2">
    <source>
        <dbReference type="EMBL" id="RBA48482.1"/>
    </source>
</evidence>
<dbReference type="SUPFAM" id="SSF56322">
    <property type="entry name" value="ADC synthase"/>
    <property type="match status" value="1"/>
</dbReference>
<protein>
    <submittedName>
        <fullName evidence="2">Aminodeoxychorismate synthase component I</fullName>
        <ecNumber evidence="2">2.6.1.85</ecNumber>
    </submittedName>
</protein>
<dbReference type="GO" id="GO:0000162">
    <property type="term" value="P:L-tryptophan biosynthetic process"/>
    <property type="evidence" value="ECO:0007669"/>
    <property type="project" value="TreeGrafter"/>
</dbReference>
<sequence>MSQFQQKLNISSLSVSEILFQLRELIGLVYLHDQNSPIISFLPKHYLIFENSTSQQFTQLELNQYHQITHPLSIINFAQFSKNPISTIESISFKGGYIGFISYDYCSNLCVKTAMRSQPSLFLGEYSSYLKYHNGEWYFYGNEKNSVNTYNYILSLLSKNKSDQLESLSLQDQCTPRWSKTKYLQAFSRIQDYIKAGDCYQINLTQEFTAKAKGSLLSKSNDFWQLTHAPYAGYVKINEFELLSCSPELFIEFDNKNKIKTRPIKGTMPRHQDPEQDLISKEKLTNSKKDQAENVMIVDLLRNDLSVYAETGSVKTTKLFEIESFNQVHHMVSEITATLKEEVNPMQMLLSALPGGSITGAPKIRAMQIIDELEESPRGAYCGSLGYFNYDGTGRWNILIRSIQKNQDNLSIWAGGGITIASDAEAEYQECFDKVSAMLDLLNTWQK</sequence>
<dbReference type="PANTHER" id="PTHR11236">
    <property type="entry name" value="AMINOBENZOATE/ANTHRANILATE SYNTHASE"/>
    <property type="match status" value="1"/>
</dbReference>
<dbReference type="STRING" id="40215.BVL33_04945"/>
<dbReference type="InterPro" id="IPR015890">
    <property type="entry name" value="Chorismate_C"/>
</dbReference>
<dbReference type="EMBL" id="QEWH01000032">
    <property type="protein sequence ID" value="RBA48482.1"/>
    <property type="molecule type" value="Genomic_DNA"/>
</dbReference>
<name>A0A365PKH6_ACIJU</name>
<dbReference type="Pfam" id="PF00425">
    <property type="entry name" value="Chorismate_bind"/>
    <property type="match status" value="1"/>
</dbReference>
<feature type="domain" description="Chorismate-utilising enzyme C-terminal" evidence="1">
    <location>
        <begin position="180"/>
        <end position="434"/>
    </location>
</feature>
<dbReference type="InterPro" id="IPR005802">
    <property type="entry name" value="ADC_synth_comp_1"/>
</dbReference>
<evidence type="ECO:0000313" key="3">
    <source>
        <dbReference type="Proteomes" id="UP000253688"/>
    </source>
</evidence>
<evidence type="ECO:0000259" key="1">
    <source>
        <dbReference type="Pfam" id="PF00425"/>
    </source>
</evidence>
<dbReference type="Gene3D" id="3.60.120.10">
    <property type="entry name" value="Anthranilate synthase"/>
    <property type="match status" value="1"/>
</dbReference>
<keyword evidence="2" id="KW-0032">Aminotransferase</keyword>
<dbReference type="GO" id="GO:0009396">
    <property type="term" value="P:folic acid-containing compound biosynthetic process"/>
    <property type="evidence" value="ECO:0007669"/>
    <property type="project" value="InterPro"/>
</dbReference>